<dbReference type="Proteomes" id="UP000790580">
    <property type="component" value="Unassembled WGS sequence"/>
</dbReference>
<dbReference type="SUPFAM" id="SSF53474">
    <property type="entry name" value="alpha/beta-Hydrolases"/>
    <property type="match status" value="1"/>
</dbReference>
<accession>A0ABS6JQP1</accession>
<gene>
    <name evidence="1" type="ORF">KS407_01140</name>
</gene>
<dbReference type="InterPro" id="IPR029058">
    <property type="entry name" value="AB_hydrolase_fold"/>
</dbReference>
<comment type="caution">
    <text evidence="1">The sequence shown here is derived from an EMBL/GenBank/DDBJ whole genome shotgun (WGS) entry which is preliminary data.</text>
</comment>
<sequence>MANIMDYLDWRGDLLLSQVPFNEVDNLILSQMSYVDFEKIVPSLNSVETITIKEASEIYFSMYTKEEIDALLTLTKMSAYLLKKMAQCDRFANLKLSNYINIIDSQTQKQFSAITVYLDEDTDFIAYRGTDNTIVGWKENFNMTFMSPVPAQIEAVSYLNAIGQKTQKKLIIGGHSKGGNLAVYAAVKCCSNIKDRILEVFNNDGPGFHHDVISCAEYKDMIKRVKTIIPQSSIVGMMLEHEEEYVIVKSSKSVLLQHDPMSWEVLGNQFVYERFVTKESRILDGTLKALLDKMDESQRGQFVDAMFMIFDATNVETIADLTQDRWRKITEIIKVISSMDQENKKILKETIKLFFNEGNRIYKESKLK</sequence>
<evidence type="ECO:0000313" key="1">
    <source>
        <dbReference type="EMBL" id="MBU9720044.1"/>
    </source>
</evidence>
<dbReference type="EMBL" id="JAHQCR010000010">
    <property type="protein sequence ID" value="MBU9720044.1"/>
    <property type="molecule type" value="Genomic_DNA"/>
</dbReference>
<proteinExistence type="predicted"/>
<dbReference type="RefSeq" id="WP_088075202.1">
    <property type="nucleotide sequence ID" value="NZ_JAHQCR010000010.1"/>
</dbReference>
<reference evidence="1 2" key="1">
    <citation type="submission" date="2021-06" db="EMBL/GenBank/DDBJ databases">
        <title>Bacillus sp. RD4P76, an endophyte from a halophyte.</title>
        <authorList>
            <person name="Sun J.-Q."/>
        </authorList>
    </citation>
    <scope>NUCLEOTIDE SEQUENCE [LARGE SCALE GENOMIC DNA]</scope>
    <source>
        <strain evidence="1 2">JCM 17098</strain>
    </source>
</reference>
<name>A0ABS6JQP1_9BACI</name>
<keyword evidence="2" id="KW-1185">Reference proteome</keyword>
<protein>
    <submittedName>
        <fullName evidence="1">DUF2974 domain-containing protein</fullName>
    </submittedName>
</protein>
<evidence type="ECO:0000313" key="2">
    <source>
        <dbReference type="Proteomes" id="UP000790580"/>
    </source>
</evidence>
<dbReference type="Pfam" id="PF11187">
    <property type="entry name" value="Mbeg1-like"/>
    <property type="match status" value="1"/>
</dbReference>
<organism evidence="1 2">
    <name type="scientific">Evansella alkalicola</name>
    <dbReference type="NCBI Taxonomy" id="745819"/>
    <lineage>
        <taxon>Bacteria</taxon>
        <taxon>Bacillati</taxon>
        <taxon>Bacillota</taxon>
        <taxon>Bacilli</taxon>
        <taxon>Bacillales</taxon>
        <taxon>Bacillaceae</taxon>
        <taxon>Evansella</taxon>
    </lineage>
</organism>
<dbReference type="Gene3D" id="3.40.50.1820">
    <property type="entry name" value="alpha/beta hydrolase"/>
    <property type="match status" value="1"/>
</dbReference>
<dbReference type="InterPro" id="IPR024499">
    <property type="entry name" value="Mbeg1-like"/>
</dbReference>